<dbReference type="Proteomes" id="UP000260655">
    <property type="component" value="Unassembled WGS sequence"/>
</dbReference>
<dbReference type="InterPro" id="IPR010982">
    <property type="entry name" value="Lambda_DNA-bd_dom_sf"/>
</dbReference>
<proteinExistence type="predicted"/>
<accession>A0A3E4GU38</accession>
<dbReference type="AlphaFoldDB" id="A0A3E4GU38"/>
<dbReference type="Gene3D" id="1.10.260.40">
    <property type="entry name" value="lambda repressor-like DNA-binding domains"/>
    <property type="match status" value="1"/>
</dbReference>
<evidence type="ECO:0000313" key="2">
    <source>
        <dbReference type="Proteomes" id="UP000260655"/>
    </source>
</evidence>
<reference evidence="1 2" key="1">
    <citation type="submission" date="2018-08" db="EMBL/GenBank/DDBJ databases">
        <title>A genome reference for cultivated species of the human gut microbiota.</title>
        <authorList>
            <person name="Zou Y."/>
            <person name="Xue W."/>
            <person name="Luo G."/>
        </authorList>
    </citation>
    <scope>NUCLEOTIDE SEQUENCE [LARGE SCALE GENOMIC DNA]</scope>
    <source>
        <strain evidence="1 2">TM07-19</strain>
    </source>
</reference>
<name>A0A3E4GU38_9FIRM</name>
<dbReference type="GO" id="GO:0003677">
    <property type="term" value="F:DNA binding"/>
    <property type="evidence" value="ECO:0007669"/>
    <property type="project" value="InterPro"/>
</dbReference>
<dbReference type="SUPFAM" id="SSF47413">
    <property type="entry name" value="lambda repressor-like DNA-binding domains"/>
    <property type="match status" value="1"/>
</dbReference>
<protein>
    <submittedName>
        <fullName evidence="1">XRE family transcriptional regulator</fullName>
    </submittedName>
</protein>
<gene>
    <name evidence="1" type="ORF">DXD67_00620</name>
</gene>
<sequence>MVILRKGMIMERRKIEIGERLRREREKAGYSQEAFTEILDCCAVTISRCW</sequence>
<dbReference type="EMBL" id="QSOV01000001">
    <property type="protein sequence ID" value="RGJ26310.1"/>
    <property type="molecule type" value="Genomic_DNA"/>
</dbReference>
<comment type="caution">
    <text evidence="1">The sequence shown here is derived from an EMBL/GenBank/DDBJ whole genome shotgun (WGS) entry which is preliminary data.</text>
</comment>
<organism evidence="1 2">
    <name type="scientific">Coprococcus comes</name>
    <dbReference type="NCBI Taxonomy" id="410072"/>
    <lineage>
        <taxon>Bacteria</taxon>
        <taxon>Bacillati</taxon>
        <taxon>Bacillota</taxon>
        <taxon>Clostridia</taxon>
        <taxon>Lachnospirales</taxon>
        <taxon>Lachnospiraceae</taxon>
        <taxon>Coprococcus</taxon>
    </lineage>
</organism>
<evidence type="ECO:0000313" key="1">
    <source>
        <dbReference type="EMBL" id="RGJ26310.1"/>
    </source>
</evidence>